<organism evidence="1 2">
    <name type="scientific">Verticillium dahliae</name>
    <name type="common">Verticillium wilt</name>
    <dbReference type="NCBI Taxonomy" id="27337"/>
    <lineage>
        <taxon>Eukaryota</taxon>
        <taxon>Fungi</taxon>
        <taxon>Dikarya</taxon>
        <taxon>Ascomycota</taxon>
        <taxon>Pezizomycotina</taxon>
        <taxon>Sordariomycetes</taxon>
        <taxon>Hypocreomycetidae</taxon>
        <taxon>Glomerellales</taxon>
        <taxon>Plectosphaerellaceae</taxon>
        <taxon>Verticillium</taxon>
    </lineage>
</organism>
<dbReference type="PANTHER" id="PTHR28037">
    <property type="entry name" value="ALCOHOL O-ACETYLTRANSFERASE 1-RELATED"/>
    <property type="match status" value="1"/>
</dbReference>
<dbReference type="Pfam" id="PF07247">
    <property type="entry name" value="AATase"/>
    <property type="match status" value="1"/>
</dbReference>
<evidence type="ECO:0008006" key="3">
    <source>
        <dbReference type="Google" id="ProtNLM"/>
    </source>
</evidence>
<dbReference type="Gene3D" id="3.30.559.10">
    <property type="entry name" value="Chloramphenicol acetyltransferase-like domain"/>
    <property type="match status" value="1"/>
</dbReference>
<evidence type="ECO:0000313" key="2">
    <source>
        <dbReference type="Proteomes" id="UP000288725"/>
    </source>
</evidence>
<accession>A0A444RNW6</accession>
<proteinExistence type="predicted"/>
<name>A0A444RNW6_VERDA</name>
<dbReference type="AlphaFoldDB" id="A0A444RNW6"/>
<sequence>MSNSLLLAKLRPLGKLEQVSAACHHLGYFNNVGLSAHYKLSGSYDAAAAFDLRRVIFAAMRDVIRKNRILFAIPVNEDAVDTYFASLPSIDLTRSIIFLKRTKPLAAASADGSDEELDAILEKQHNTNFKADYGSLPFWRLIILEASGSSNEFTASFIYHHAIGDGVSGMVFHNAFRAALETASLSAADEAGNEGEGTVVPGEDIAILPPLEELHPLPINPTPSAPPAPELKQWTGGPIHAPCESRWSSLHFSPSKSQAFFRVCKDKSVSVTSGLTSIIATALFGILPPTTEAITCIIPVSLRPWLSLPRGEANGAIGTYFDATKVQIARPGGRPDSAVAWDVAQAVSAGIADYLANVSPTGEPYTAVAPFKGIEDVSVVFNSLLGQPRDAALEVTNVGLLVPVSGSVPENAVSTWEIGRVLLSRSAVASGAAITVSIATGGDGSLSVGFSWQEGVVGQDVIDKLREGVRGFFGKF</sequence>
<reference evidence="1 2" key="1">
    <citation type="submission" date="2018-12" db="EMBL/GenBank/DDBJ databases">
        <title>Genome of Verticillium dahliae isolate Getta Getta.</title>
        <authorList>
            <person name="Gardiner D.M."/>
        </authorList>
    </citation>
    <scope>NUCLEOTIDE SEQUENCE [LARGE SCALE GENOMIC DNA]</scope>
    <source>
        <strain evidence="1 2">Getta Getta</strain>
    </source>
</reference>
<dbReference type="InterPro" id="IPR052058">
    <property type="entry name" value="Alcohol_O-acetyltransferase"/>
</dbReference>
<dbReference type="SUPFAM" id="SSF52777">
    <property type="entry name" value="CoA-dependent acyltransferases"/>
    <property type="match status" value="2"/>
</dbReference>
<dbReference type="InterPro" id="IPR023213">
    <property type="entry name" value="CAT-like_dom_sf"/>
</dbReference>
<evidence type="ECO:0000313" key="1">
    <source>
        <dbReference type="EMBL" id="RXG42818.1"/>
    </source>
</evidence>
<gene>
    <name evidence="1" type="ORF">VDGE_09803</name>
</gene>
<dbReference type="GO" id="GO:0008080">
    <property type="term" value="F:N-acetyltransferase activity"/>
    <property type="evidence" value="ECO:0007669"/>
    <property type="project" value="TreeGrafter"/>
</dbReference>
<dbReference type="EMBL" id="RSDZ01000122">
    <property type="protein sequence ID" value="RXG42818.1"/>
    <property type="molecule type" value="Genomic_DNA"/>
</dbReference>
<dbReference type="InterPro" id="IPR010828">
    <property type="entry name" value="Atf2/Sli1-like"/>
</dbReference>
<comment type="caution">
    <text evidence="1">The sequence shown here is derived from an EMBL/GenBank/DDBJ whole genome shotgun (WGS) entry which is preliminary data.</text>
</comment>
<dbReference type="Proteomes" id="UP000288725">
    <property type="component" value="Unassembled WGS sequence"/>
</dbReference>
<protein>
    <recommendedName>
        <fullName evidence="3">Alcohol acetyltransferase</fullName>
    </recommendedName>
</protein>
<dbReference type="PANTHER" id="PTHR28037:SF1">
    <property type="entry name" value="ALCOHOL O-ACETYLTRANSFERASE 1-RELATED"/>
    <property type="match status" value="1"/>
</dbReference>